<evidence type="ECO:0000259" key="11">
    <source>
        <dbReference type="Pfam" id="PF18097"/>
    </source>
</evidence>
<protein>
    <submittedName>
        <fullName evidence="12">Vacuolar protein sorting-associated protein VTA1-like isoform X1</fullName>
    </submittedName>
</protein>
<dbReference type="InterPro" id="IPR044538">
    <property type="entry name" value="Vta1-like"/>
</dbReference>
<evidence type="ECO:0000256" key="8">
    <source>
        <dbReference type="ARBA" id="ARBA00023136"/>
    </source>
</evidence>
<evidence type="ECO:0000256" key="5">
    <source>
        <dbReference type="ARBA" id="ARBA00022490"/>
    </source>
</evidence>
<dbReference type="InterPro" id="IPR039431">
    <property type="entry name" value="Vta1/CALS_N"/>
</dbReference>
<evidence type="ECO:0000256" key="2">
    <source>
        <dbReference type="ARBA" id="ARBA00004496"/>
    </source>
</evidence>
<dbReference type="Proteomes" id="UP000285301">
    <property type="component" value="Unassembled WGS sequence"/>
</dbReference>
<organism evidence="12 13">
    <name type="scientific">Dinothrombium tinctorium</name>
    <dbReference type="NCBI Taxonomy" id="1965070"/>
    <lineage>
        <taxon>Eukaryota</taxon>
        <taxon>Metazoa</taxon>
        <taxon>Ecdysozoa</taxon>
        <taxon>Arthropoda</taxon>
        <taxon>Chelicerata</taxon>
        <taxon>Arachnida</taxon>
        <taxon>Acari</taxon>
        <taxon>Acariformes</taxon>
        <taxon>Trombidiformes</taxon>
        <taxon>Prostigmata</taxon>
        <taxon>Anystina</taxon>
        <taxon>Parasitengona</taxon>
        <taxon>Trombidioidea</taxon>
        <taxon>Trombidiidae</taxon>
        <taxon>Dinothrombium</taxon>
    </lineage>
</organism>
<dbReference type="GO" id="GO:0015031">
    <property type="term" value="P:protein transport"/>
    <property type="evidence" value="ECO:0007669"/>
    <property type="project" value="UniProtKB-KW"/>
</dbReference>
<dbReference type="PANTHER" id="PTHR46009">
    <property type="entry name" value="VACUOLAR PROTEIN SORTING-ASSOCIATED PROTEIN VTA1 HOMOLOG"/>
    <property type="match status" value="1"/>
</dbReference>
<dbReference type="OrthoDB" id="391137at2759"/>
<name>A0A443R8J0_9ACAR</name>
<evidence type="ECO:0000313" key="12">
    <source>
        <dbReference type="EMBL" id="RWS11580.1"/>
    </source>
</evidence>
<dbReference type="GO" id="GO:0010008">
    <property type="term" value="C:endosome membrane"/>
    <property type="evidence" value="ECO:0007669"/>
    <property type="project" value="UniProtKB-SubCell"/>
</dbReference>
<feature type="region of interest" description="Disordered" evidence="9">
    <location>
        <begin position="101"/>
        <end position="146"/>
    </location>
</feature>
<evidence type="ECO:0000256" key="7">
    <source>
        <dbReference type="ARBA" id="ARBA00022927"/>
    </source>
</evidence>
<feature type="domain" description="Vta1 C-terminal" evidence="11">
    <location>
        <begin position="184"/>
        <end position="219"/>
    </location>
</feature>
<keyword evidence="13" id="KW-1185">Reference proteome</keyword>
<comment type="similarity">
    <text evidence="3">Belongs to the VTA1 family.</text>
</comment>
<comment type="subcellular location">
    <subcellularLocation>
        <location evidence="2">Cytoplasm</location>
    </subcellularLocation>
    <subcellularLocation>
        <location evidence="1">Endosome membrane</location>
        <topology evidence="1">Peripheral membrane protein</topology>
    </subcellularLocation>
</comment>
<dbReference type="GO" id="GO:0032511">
    <property type="term" value="P:late endosome to vacuole transport via multivesicular body sorting pathway"/>
    <property type="evidence" value="ECO:0007669"/>
    <property type="project" value="InterPro"/>
</dbReference>
<dbReference type="Pfam" id="PF04652">
    <property type="entry name" value="Vta1"/>
    <property type="match status" value="1"/>
</dbReference>
<feature type="domain" description="Vta1/callose synthase N-terminal" evidence="10">
    <location>
        <begin position="17"/>
        <end position="83"/>
    </location>
</feature>
<keyword evidence="8" id="KW-0472">Membrane</keyword>
<keyword evidence="5" id="KW-0963">Cytoplasm</keyword>
<dbReference type="Pfam" id="PF18097">
    <property type="entry name" value="Vta1_C"/>
    <property type="match status" value="1"/>
</dbReference>
<sequence>MASFTNVPPTLKQTLAILKNAADHEKVDPVITYWCRLYAVQMGLKIDSKSKESRQFLASVMAWLEEFKKAHKDNEMISNELKSKYAKWRAAYINKCLKTGDQPFPPTSDKDEIENQDYSATFPSGNTSDSITLPPPPSDHSSAATPTFDPFSAKQPPTENIPIYTNTSSVSSLVAQNGTPLKPESLLKAQKYCKYAGSSLQYEDVQTAILNLEKALTLLKTGQEID</sequence>
<reference evidence="12 13" key="1">
    <citation type="journal article" date="2018" name="Gigascience">
        <title>Genomes of trombidid mites reveal novel predicted allergens and laterally-transferred genes associated with secondary metabolism.</title>
        <authorList>
            <person name="Dong X."/>
            <person name="Chaisiri K."/>
            <person name="Xia D."/>
            <person name="Armstrong S.D."/>
            <person name="Fang Y."/>
            <person name="Donnelly M.J."/>
            <person name="Kadowaki T."/>
            <person name="McGarry J.W."/>
            <person name="Darby A.C."/>
            <person name="Makepeace B.L."/>
        </authorList>
    </citation>
    <scope>NUCLEOTIDE SEQUENCE [LARGE SCALE GENOMIC DNA]</scope>
    <source>
        <strain evidence="12">UoL-WK</strain>
    </source>
</reference>
<keyword evidence="7" id="KW-0653">Protein transport</keyword>
<dbReference type="Gene3D" id="1.25.40.270">
    <property type="entry name" value="Vacuolar protein sorting-associated protein vta1"/>
    <property type="match status" value="1"/>
</dbReference>
<feature type="compositionally biased region" description="Polar residues" evidence="9">
    <location>
        <begin position="116"/>
        <end position="131"/>
    </location>
</feature>
<evidence type="ECO:0000256" key="1">
    <source>
        <dbReference type="ARBA" id="ARBA00004481"/>
    </source>
</evidence>
<dbReference type="PANTHER" id="PTHR46009:SF1">
    <property type="entry name" value="VACUOLAR PROTEIN SORTING-ASSOCIATED PROTEIN VTA1 HOMOLOG"/>
    <property type="match status" value="1"/>
</dbReference>
<dbReference type="AlphaFoldDB" id="A0A443R8J0"/>
<dbReference type="GO" id="GO:0005771">
    <property type="term" value="C:multivesicular body"/>
    <property type="evidence" value="ECO:0007669"/>
    <property type="project" value="TreeGrafter"/>
</dbReference>
<keyword evidence="6" id="KW-0967">Endosome</keyword>
<keyword evidence="4" id="KW-0813">Transport</keyword>
<dbReference type="Gene3D" id="1.20.5.420">
    <property type="entry name" value="Immunoglobulin FC, subunit C"/>
    <property type="match status" value="1"/>
</dbReference>
<dbReference type="STRING" id="1965070.A0A443R8J0"/>
<accession>A0A443R8J0</accession>
<comment type="caution">
    <text evidence="12">The sequence shown here is derived from an EMBL/GenBank/DDBJ whole genome shotgun (WGS) entry which is preliminary data.</text>
</comment>
<dbReference type="InterPro" id="IPR041212">
    <property type="entry name" value="Vta1_C"/>
</dbReference>
<evidence type="ECO:0000256" key="9">
    <source>
        <dbReference type="SAM" id="MobiDB-lite"/>
    </source>
</evidence>
<evidence type="ECO:0000256" key="3">
    <source>
        <dbReference type="ARBA" id="ARBA00007895"/>
    </source>
</evidence>
<proteinExistence type="inferred from homology"/>
<gene>
    <name evidence="12" type="ORF">B4U79_12498</name>
</gene>
<dbReference type="InterPro" id="IPR023175">
    <property type="entry name" value="Vta1/CALS_N_sf"/>
</dbReference>
<evidence type="ECO:0000259" key="10">
    <source>
        <dbReference type="Pfam" id="PF04652"/>
    </source>
</evidence>
<dbReference type="EMBL" id="NCKU01001651">
    <property type="protein sequence ID" value="RWS11580.1"/>
    <property type="molecule type" value="Genomic_DNA"/>
</dbReference>
<evidence type="ECO:0000256" key="4">
    <source>
        <dbReference type="ARBA" id="ARBA00022448"/>
    </source>
</evidence>
<evidence type="ECO:0000256" key="6">
    <source>
        <dbReference type="ARBA" id="ARBA00022753"/>
    </source>
</evidence>
<evidence type="ECO:0000313" key="13">
    <source>
        <dbReference type="Proteomes" id="UP000285301"/>
    </source>
</evidence>